<dbReference type="PANTHER" id="PTHR33375:SF1">
    <property type="entry name" value="CHROMOSOME-PARTITIONING PROTEIN PARB-RELATED"/>
    <property type="match status" value="1"/>
</dbReference>
<dbReference type="GO" id="GO:0007059">
    <property type="term" value="P:chromosome segregation"/>
    <property type="evidence" value="ECO:0007669"/>
    <property type="project" value="TreeGrafter"/>
</dbReference>
<dbReference type="InterPro" id="IPR003115">
    <property type="entry name" value="ParB_N"/>
</dbReference>
<evidence type="ECO:0000256" key="2">
    <source>
        <dbReference type="SAM" id="MobiDB-lite"/>
    </source>
</evidence>
<dbReference type="Pfam" id="PF02195">
    <property type="entry name" value="ParB_N"/>
    <property type="match status" value="1"/>
</dbReference>
<sequence>MITIESMFQLEEKALDLRELDVNLIDPYPNQPFKLYTENKLKELAEDIDRNGLINPVIVRPIDNKRYQMLAGHNRLNAFKHLERNKIPALIKPCSDEEAMIIVTQSNLLQRQKLSNKEKAFAYKMRQDAMRRQGKRSGSKDKPYSSLEELSKTEKESSRTIARYIRTTKLIPELLDLFDDNKISLPTADQLARLSDDQQKALFDYSRTMKTKIKTSDVKKIAKNFDPTTQLTNYDIEDIVQSKEAKSDQEALLLNEIVKEIERTKKTPISDTDRWIIEETIKIIQRLVGLKRKIKLP</sequence>
<dbReference type="KEGG" id="abae:CL176_05760"/>
<dbReference type="GO" id="GO:0005694">
    <property type="term" value="C:chromosome"/>
    <property type="evidence" value="ECO:0007669"/>
    <property type="project" value="TreeGrafter"/>
</dbReference>
<evidence type="ECO:0000313" key="5">
    <source>
        <dbReference type="Proteomes" id="UP000263232"/>
    </source>
</evidence>
<name>A0A347WKD0_9LACT</name>
<dbReference type="OrthoDB" id="9771505at2"/>
<dbReference type="AlphaFoldDB" id="A0A347WKD0"/>
<reference evidence="4 5" key="1">
    <citation type="submission" date="2017-09" db="EMBL/GenBank/DDBJ databases">
        <title>Complete genome sequence of Oxytococcus suis strain ZY16052.</title>
        <authorList>
            <person name="Li F."/>
        </authorList>
    </citation>
    <scope>NUCLEOTIDE SEQUENCE [LARGE SCALE GENOMIC DNA]</scope>
    <source>
        <strain evidence="4 5">ZY16052</strain>
    </source>
</reference>
<dbReference type="CDD" id="cd16408">
    <property type="entry name" value="ParB_N_like"/>
    <property type="match status" value="1"/>
</dbReference>
<evidence type="ECO:0000259" key="3">
    <source>
        <dbReference type="SMART" id="SM00470"/>
    </source>
</evidence>
<dbReference type="SUPFAM" id="SSF109709">
    <property type="entry name" value="KorB DNA-binding domain-like"/>
    <property type="match status" value="1"/>
</dbReference>
<proteinExistence type="inferred from homology"/>
<dbReference type="SMART" id="SM00470">
    <property type="entry name" value="ParB"/>
    <property type="match status" value="1"/>
</dbReference>
<comment type="similarity">
    <text evidence="1">Belongs to the ParB family.</text>
</comment>
<dbReference type="InterPro" id="IPR004437">
    <property type="entry name" value="ParB/RepB/Spo0J"/>
</dbReference>
<dbReference type="NCBIfam" id="TIGR00180">
    <property type="entry name" value="parB_part"/>
    <property type="match status" value="1"/>
</dbReference>
<evidence type="ECO:0000313" key="4">
    <source>
        <dbReference type="EMBL" id="AXY25537.1"/>
    </source>
</evidence>
<dbReference type="PANTHER" id="PTHR33375">
    <property type="entry name" value="CHROMOSOME-PARTITIONING PROTEIN PARB-RELATED"/>
    <property type="match status" value="1"/>
</dbReference>
<dbReference type="InterPro" id="IPR050336">
    <property type="entry name" value="Chromosome_partition/occlusion"/>
</dbReference>
<dbReference type="EMBL" id="CP023434">
    <property type="protein sequence ID" value="AXY25537.1"/>
    <property type="molecule type" value="Genomic_DNA"/>
</dbReference>
<dbReference type="SUPFAM" id="SSF110849">
    <property type="entry name" value="ParB/Sulfiredoxin"/>
    <property type="match status" value="1"/>
</dbReference>
<dbReference type="GO" id="GO:0003677">
    <property type="term" value="F:DNA binding"/>
    <property type="evidence" value="ECO:0007669"/>
    <property type="project" value="InterPro"/>
</dbReference>
<keyword evidence="5" id="KW-1185">Reference proteome</keyword>
<gene>
    <name evidence="4" type="ORF">CL176_05760</name>
</gene>
<dbReference type="Gene3D" id="1.10.10.2830">
    <property type="match status" value="1"/>
</dbReference>
<dbReference type="Gene3D" id="3.90.1530.30">
    <property type="match status" value="1"/>
</dbReference>
<protein>
    <recommendedName>
        <fullName evidence="3">ParB-like N-terminal domain-containing protein</fullName>
    </recommendedName>
</protein>
<feature type="domain" description="ParB-like N-terminal" evidence="3">
    <location>
        <begin position="18"/>
        <end position="108"/>
    </location>
</feature>
<feature type="region of interest" description="Disordered" evidence="2">
    <location>
        <begin position="126"/>
        <end position="152"/>
    </location>
</feature>
<feature type="compositionally biased region" description="Basic and acidic residues" evidence="2">
    <location>
        <begin position="138"/>
        <end position="152"/>
    </location>
</feature>
<dbReference type="InterPro" id="IPR036086">
    <property type="entry name" value="ParB/Sulfiredoxin_sf"/>
</dbReference>
<accession>A0A347WKD0</accession>
<dbReference type="Proteomes" id="UP000263232">
    <property type="component" value="Chromosome"/>
</dbReference>
<dbReference type="RefSeq" id="WP_118990439.1">
    <property type="nucleotide sequence ID" value="NZ_CP023434.1"/>
</dbReference>
<organism evidence="4 5">
    <name type="scientific">Suicoccus acidiformans</name>
    <dbReference type="NCBI Taxonomy" id="2036206"/>
    <lineage>
        <taxon>Bacteria</taxon>
        <taxon>Bacillati</taxon>
        <taxon>Bacillota</taxon>
        <taxon>Bacilli</taxon>
        <taxon>Lactobacillales</taxon>
        <taxon>Aerococcaceae</taxon>
        <taxon>Suicoccus</taxon>
    </lineage>
</organism>
<evidence type="ECO:0000256" key="1">
    <source>
        <dbReference type="ARBA" id="ARBA00006295"/>
    </source>
</evidence>